<name>V9IF48_APICE</name>
<dbReference type="AlphaFoldDB" id="V9IF48"/>
<gene>
    <name evidence="1" type="ORF">ACCB04137</name>
</gene>
<reference evidence="1" key="1">
    <citation type="submission" date="2011-11" db="EMBL/GenBank/DDBJ databases">
        <title>Decoding the brain transcriptome of the Eastern honeybee (Apis cerana) based on pyrosequencing.</title>
        <authorList>
            <person name="Sun L."/>
            <person name="Zheng H."/>
            <person name="Wang Y."/>
            <person name="Xie X."/>
            <person name="Zhu Y."/>
            <person name="Gu W."/>
            <person name="Wang S."/>
        </authorList>
    </citation>
    <scope>NUCLEOTIDE SEQUENCE</scope>
    <source>
        <tissue evidence="1">Brain</tissue>
    </source>
</reference>
<accession>V9IF48</accession>
<organism evidence="1">
    <name type="scientific">Apis cerana</name>
    <name type="common">Indian honeybee</name>
    <dbReference type="NCBI Taxonomy" id="7461"/>
    <lineage>
        <taxon>Eukaryota</taxon>
        <taxon>Metazoa</taxon>
        <taxon>Ecdysozoa</taxon>
        <taxon>Arthropoda</taxon>
        <taxon>Hexapoda</taxon>
        <taxon>Insecta</taxon>
        <taxon>Pterygota</taxon>
        <taxon>Neoptera</taxon>
        <taxon>Endopterygota</taxon>
        <taxon>Hymenoptera</taxon>
        <taxon>Apocrita</taxon>
        <taxon>Aculeata</taxon>
        <taxon>Apoidea</taxon>
        <taxon>Anthophila</taxon>
        <taxon>Apidae</taxon>
        <taxon>Apis</taxon>
    </lineage>
</organism>
<evidence type="ECO:0000313" key="1">
    <source>
        <dbReference type="EMBL" id="AEY59690.1"/>
    </source>
</evidence>
<protein>
    <submittedName>
        <fullName evidence="1">Islet cell autoantigen 1</fullName>
    </submittedName>
</protein>
<proteinExistence type="evidence at transcript level"/>
<dbReference type="EMBL" id="JR042930">
    <property type="protein sequence ID" value="AEY59690.1"/>
    <property type="molecule type" value="mRNA"/>
</dbReference>
<sequence>MLGLEELNLNSSSSNNRIMQSISEVEQKENLEQLFKNLILDNSVSHTDTQEGTQSEFDKKFGEQNLTMDIFDKSDTNFNLADFSSLEEQNSGESLQSLTSENMVLLNDILIDKQNTDSEWEAISNDTFLPPNILKQSLGDAALGIGQKKYAYYYY</sequence>